<dbReference type="GO" id="GO:0008270">
    <property type="term" value="F:zinc ion binding"/>
    <property type="evidence" value="ECO:0007669"/>
    <property type="project" value="UniProtKB-UniRule"/>
</dbReference>
<keyword evidence="4 12" id="KW-0645">Protease</keyword>
<dbReference type="InterPro" id="IPR050344">
    <property type="entry name" value="Peptidase_M1_aminopeptidases"/>
</dbReference>
<keyword evidence="13" id="KW-0732">Signal</keyword>
<dbReference type="GO" id="GO:0070006">
    <property type="term" value="F:metalloaminopeptidase activity"/>
    <property type="evidence" value="ECO:0007669"/>
    <property type="project" value="TreeGrafter"/>
</dbReference>
<dbReference type="GO" id="GO:0005886">
    <property type="term" value="C:plasma membrane"/>
    <property type="evidence" value="ECO:0007669"/>
    <property type="project" value="UniProtKB-SubCell"/>
</dbReference>
<comment type="caution">
    <text evidence="17">The sequence shown here is derived from an EMBL/GenBank/DDBJ whole genome shotgun (WGS) entry which is preliminary data.</text>
</comment>
<keyword evidence="3 12" id="KW-0031">Aminopeptidase</keyword>
<evidence type="ECO:0000259" key="16">
    <source>
        <dbReference type="Pfam" id="PF17900"/>
    </source>
</evidence>
<dbReference type="OrthoDB" id="10031169at2759"/>
<sequence>MGRLGIFVIFAIFSVGVAQEFRLPRNILPTSYKLEIISVLDEIPQFPRFSAPGKVWIRFDCVEATDVIKLHVLDLDINEGGIYVHNSVGVPQSIRGFGSQPEYNFFLVNLTTALVAGESYELYIPYTAPISPTRLDGIYLDSYVDPATSETKYVSTTLFAANNARRAFPCLDEPDLKAVFEISLGHHAKYHALSNAHLLDTNPLPEIATWILDTFAPTPRMSPYLVCMIVSDLTYSEAPQPYPDAAIHRVYAPYYFIDRGGGVYSANLSSTVNAAFESYYNISYPMSKLDNVALPQFYYTAMENWGLMTFADRALLYFEGETSAVQKYSLSLTVSHEVSHNFFGNIVTCKWWTWIWLNEGWATFASHQGLQMTYPELRPWDMFIPQIYQTAMAMDESLNTHPVASEPLTPDAIGGIYDDIVYEKAATLIRMMQNFVTEPILQEGVRRYLQKWQYGVTEQDDLFLEIQGALDDSGQGSTLLPPSSTIKGIMDTWTLQAGYPLVTVWRVSPTQIQLSQRQHVRNEIPSGDEVWWVPVNLNVLTGPSPGRRKVWLANDGVNLTLNVGEDELFFVNPESIGYFRVMYGSEMLHQWARLLEMDHTKLTPTMRAKLLDDSFQLAFSGHIPIDAALDLTKYLNQEVDFLVWKSVEKSLTKLGNLLRSGSDKTGQLFNDYVSAKISYSRSALQTQRAMMDAISVDYLDQELTRLGPYFTLGDESSPSVKSTVQEIDSILKPGQEMVNLEQVQEKVRKIGQNEATRGTTWDLLTERILSVKENPGATHALMSLLEQFCPFGNSDQDLVQVNQFITSTRRMSFTRKHQSILTSCDDTIKKNIHAKAKLGPLVKSWLIKRR</sequence>
<dbReference type="Gene3D" id="2.60.40.1730">
    <property type="entry name" value="tricorn interacting facor f3 domain"/>
    <property type="match status" value="1"/>
</dbReference>
<dbReference type="Gene3D" id="1.10.390.10">
    <property type="entry name" value="Neutral Protease Domain 2"/>
    <property type="match status" value="1"/>
</dbReference>
<dbReference type="InterPro" id="IPR027268">
    <property type="entry name" value="Peptidase_M4/M1_CTD_sf"/>
</dbReference>
<dbReference type="GO" id="GO:0005737">
    <property type="term" value="C:cytoplasm"/>
    <property type="evidence" value="ECO:0007669"/>
    <property type="project" value="TreeGrafter"/>
</dbReference>
<organism evidence="17 18">
    <name type="scientific">Folsomia candida</name>
    <name type="common">Springtail</name>
    <dbReference type="NCBI Taxonomy" id="158441"/>
    <lineage>
        <taxon>Eukaryota</taxon>
        <taxon>Metazoa</taxon>
        <taxon>Ecdysozoa</taxon>
        <taxon>Arthropoda</taxon>
        <taxon>Hexapoda</taxon>
        <taxon>Collembola</taxon>
        <taxon>Entomobryomorpha</taxon>
        <taxon>Isotomoidea</taxon>
        <taxon>Isotomidae</taxon>
        <taxon>Proisotominae</taxon>
        <taxon>Folsomia</taxon>
    </lineage>
</organism>
<keyword evidence="18" id="KW-1185">Reference proteome</keyword>
<proteinExistence type="inferred from homology"/>
<dbReference type="GO" id="GO:0005615">
    <property type="term" value="C:extracellular space"/>
    <property type="evidence" value="ECO:0007669"/>
    <property type="project" value="TreeGrafter"/>
</dbReference>
<keyword evidence="7 10" id="KW-0862">Zinc</keyword>
<dbReference type="Proteomes" id="UP000198287">
    <property type="component" value="Unassembled WGS sequence"/>
</dbReference>
<evidence type="ECO:0000313" key="18">
    <source>
        <dbReference type="Proteomes" id="UP000198287"/>
    </source>
</evidence>
<dbReference type="InterPro" id="IPR014782">
    <property type="entry name" value="Peptidase_M1_dom"/>
</dbReference>
<dbReference type="GO" id="GO:0043171">
    <property type="term" value="P:peptide catabolic process"/>
    <property type="evidence" value="ECO:0007669"/>
    <property type="project" value="TreeGrafter"/>
</dbReference>
<dbReference type="OMA" id="LAMCNCD"/>
<dbReference type="SUPFAM" id="SSF55486">
    <property type="entry name" value="Metalloproteases ('zincins'), catalytic domain"/>
    <property type="match status" value="1"/>
</dbReference>
<feature type="binding site" evidence="10">
    <location>
        <position position="340"/>
    </location>
    <ligand>
        <name>Zn(2+)</name>
        <dbReference type="ChEBI" id="CHEBI:29105"/>
        <note>catalytic</note>
    </ligand>
</feature>
<evidence type="ECO:0000256" key="2">
    <source>
        <dbReference type="ARBA" id="ARBA00010136"/>
    </source>
</evidence>
<comment type="cofactor">
    <cofactor evidence="10 12">
        <name>Zn(2+)</name>
        <dbReference type="ChEBI" id="CHEBI:29105"/>
    </cofactor>
    <text evidence="10 12">Binds 1 zinc ion per subunit.</text>
</comment>
<feature type="domain" description="ERAP1-like C-terminal" evidence="15">
    <location>
        <begin position="569"/>
        <end position="684"/>
    </location>
</feature>
<gene>
    <name evidence="17" type="ORF">Fcan01_27591</name>
</gene>
<keyword evidence="5 10" id="KW-0479">Metal-binding</keyword>
<dbReference type="Gene3D" id="2.60.40.1910">
    <property type="match status" value="1"/>
</dbReference>
<dbReference type="Pfam" id="PF17900">
    <property type="entry name" value="Peptidase_M1_N"/>
    <property type="match status" value="1"/>
</dbReference>
<evidence type="ECO:0000259" key="15">
    <source>
        <dbReference type="Pfam" id="PF11838"/>
    </source>
</evidence>
<evidence type="ECO:0000256" key="4">
    <source>
        <dbReference type="ARBA" id="ARBA00022670"/>
    </source>
</evidence>
<dbReference type="PANTHER" id="PTHR11533">
    <property type="entry name" value="PROTEASE M1 ZINC METALLOPROTEASE"/>
    <property type="match status" value="1"/>
</dbReference>
<dbReference type="InterPro" id="IPR042097">
    <property type="entry name" value="Aminopeptidase_N-like_N_sf"/>
</dbReference>
<dbReference type="Pfam" id="PF11838">
    <property type="entry name" value="ERAP1_C"/>
    <property type="match status" value="1"/>
</dbReference>
<dbReference type="InterPro" id="IPR024571">
    <property type="entry name" value="ERAP1-like_C_dom"/>
</dbReference>
<dbReference type="CDD" id="cd09601">
    <property type="entry name" value="M1_APN-Q_like"/>
    <property type="match status" value="1"/>
</dbReference>
<dbReference type="GO" id="GO:0042277">
    <property type="term" value="F:peptide binding"/>
    <property type="evidence" value="ECO:0007669"/>
    <property type="project" value="TreeGrafter"/>
</dbReference>
<dbReference type="Pfam" id="PF01433">
    <property type="entry name" value="Peptidase_M1"/>
    <property type="match status" value="1"/>
</dbReference>
<dbReference type="SUPFAM" id="SSF63737">
    <property type="entry name" value="Leukotriene A4 hydrolase N-terminal domain"/>
    <property type="match status" value="1"/>
</dbReference>
<keyword evidence="8 12" id="KW-0482">Metalloprotease</keyword>
<evidence type="ECO:0000256" key="3">
    <source>
        <dbReference type="ARBA" id="ARBA00022438"/>
    </source>
</evidence>
<evidence type="ECO:0000256" key="12">
    <source>
        <dbReference type="RuleBase" id="RU364040"/>
    </source>
</evidence>
<keyword evidence="6 12" id="KW-0378">Hydrolase</keyword>
<evidence type="ECO:0000256" key="13">
    <source>
        <dbReference type="SAM" id="SignalP"/>
    </source>
</evidence>
<comment type="similarity">
    <text evidence="2 12">Belongs to the peptidase M1 family.</text>
</comment>
<evidence type="ECO:0000256" key="7">
    <source>
        <dbReference type="ARBA" id="ARBA00022833"/>
    </source>
</evidence>
<evidence type="ECO:0000256" key="5">
    <source>
        <dbReference type="ARBA" id="ARBA00022723"/>
    </source>
</evidence>
<evidence type="ECO:0000256" key="1">
    <source>
        <dbReference type="ARBA" id="ARBA00004609"/>
    </source>
</evidence>
<dbReference type="Gene3D" id="1.25.50.20">
    <property type="match status" value="2"/>
</dbReference>
<comment type="subcellular location">
    <subcellularLocation>
        <location evidence="1">Cell membrane</location>
        <topology evidence="1">Lipid-anchor</topology>
        <topology evidence="1">GPI-anchor</topology>
    </subcellularLocation>
</comment>
<feature type="binding site" evidence="10">
    <location>
        <position position="336"/>
    </location>
    <ligand>
        <name>Zn(2+)</name>
        <dbReference type="ChEBI" id="CHEBI:29105"/>
        <note>catalytic</note>
    </ligand>
</feature>
<feature type="domain" description="Peptidase M1 membrane alanine aminopeptidase" evidence="14">
    <location>
        <begin position="266"/>
        <end position="493"/>
    </location>
</feature>
<dbReference type="InterPro" id="IPR034016">
    <property type="entry name" value="M1_APN-typ"/>
</dbReference>
<feature type="chain" id="PRO_5013279716" description="Aminopeptidase" evidence="13">
    <location>
        <begin position="19"/>
        <end position="850"/>
    </location>
</feature>
<evidence type="ECO:0000256" key="6">
    <source>
        <dbReference type="ARBA" id="ARBA00022801"/>
    </source>
</evidence>
<dbReference type="PANTHER" id="PTHR11533:SF294">
    <property type="entry name" value="THYROTROPIN-RELEASING HORMONE-DEGRADING ECTOENZYME"/>
    <property type="match status" value="1"/>
</dbReference>
<dbReference type="AlphaFoldDB" id="A0A226CYD7"/>
<reference evidence="17 18" key="1">
    <citation type="submission" date="2015-12" db="EMBL/GenBank/DDBJ databases">
        <title>The genome of Folsomia candida.</title>
        <authorList>
            <person name="Faddeeva A."/>
            <person name="Derks M.F."/>
            <person name="Anvar Y."/>
            <person name="Smit S."/>
            <person name="Van Straalen N."/>
            <person name="Roelofs D."/>
        </authorList>
    </citation>
    <scope>NUCLEOTIDE SEQUENCE [LARGE SCALE GENOMIC DNA]</scope>
    <source>
        <strain evidence="17 18">VU population</strain>
        <tissue evidence="17">Whole body</tissue>
    </source>
</reference>
<feature type="signal peptide" evidence="13">
    <location>
        <begin position="1"/>
        <end position="18"/>
    </location>
</feature>
<evidence type="ECO:0000259" key="14">
    <source>
        <dbReference type="Pfam" id="PF01433"/>
    </source>
</evidence>
<feature type="active site" description="Proton acceptor" evidence="9">
    <location>
        <position position="337"/>
    </location>
</feature>
<dbReference type="PRINTS" id="PR00756">
    <property type="entry name" value="ALADIPTASE"/>
</dbReference>
<dbReference type="FunFam" id="1.10.390.10:FF:000013">
    <property type="entry name" value="Aminopeptidase N"/>
    <property type="match status" value="1"/>
</dbReference>
<dbReference type="EMBL" id="LNIX01000054">
    <property type="protein sequence ID" value="OXA37624.1"/>
    <property type="molecule type" value="Genomic_DNA"/>
</dbReference>
<feature type="site" description="Transition state stabilizer" evidence="11">
    <location>
        <position position="422"/>
    </location>
</feature>
<feature type="domain" description="Aminopeptidase N-like N-terminal" evidence="16">
    <location>
        <begin position="44"/>
        <end position="225"/>
    </location>
</feature>
<dbReference type="InterPro" id="IPR001930">
    <property type="entry name" value="Peptidase_M1"/>
</dbReference>
<feature type="binding site" evidence="10">
    <location>
        <position position="359"/>
    </location>
    <ligand>
        <name>Zn(2+)</name>
        <dbReference type="ChEBI" id="CHEBI:29105"/>
        <note>catalytic</note>
    </ligand>
</feature>
<evidence type="ECO:0000256" key="8">
    <source>
        <dbReference type="ARBA" id="ARBA00023049"/>
    </source>
</evidence>
<evidence type="ECO:0000256" key="11">
    <source>
        <dbReference type="PIRSR" id="PIRSR634016-4"/>
    </source>
</evidence>
<evidence type="ECO:0000256" key="9">
    <source>
        <dbReference type="PIRSR" id="PIRSR634016-1"/>
    </source>
</evidence>
<name>A0A226CYD7_FOLCA</name>
<dbReference type="EC" id="3.4.11.-" evidence="12"/>
<evidence type="ECO:0000313" key="17">
    <source>
        <dbReference type="EMBL" id="OXA37624.1"/>
    </source>
</evidence>
<evidence type="ECO:0000256" key="10">
    <source>
        <dbReference type="PIRSR" id="PIRSR634016-3"/>
    </source>
</evidence>
<dbReference type="InterPro" id="IPR045357">
    <property type="entry name" value="Aminopeptidase_N-like_N"/>
</dbReference>
<protein>
    <recommendedName>
        <fullName evidence="12">Aminopeptidase</fullName>
        <ecNumber evidence="12">3.4.11.-</ecNumber>
    </recommendedName>
</protein>
<dbReference type="GO" id="GO:0006508">
    <property type="term" value="P:proteolysis"/>
    <property type="evidence" value="ECO:0007669"/>
    <property type="project" value="UniProtKB-KW"/>
</dbReference>
<accession>A0A226CYD7</accession>
<dbReference type="STRING" id="158441.A0A226CYD7"/>